<reference evidence="2" key="1">
    <citation type="submission" date="2020-05" db="EMBL/GenBank/DDBJ databases">
        <authorList>
            <person name="Chiriac C."/>
            <person name="Salcher M."/>
            <person name="Ghai R."/>
            <person name="Kavagutti S V."/>
        </authorList>
    </citation>
    <scope>NUCLEOTIDE SEQUENCE</scope>
</reference>
<name>A0A6J6L657_9ZZZZ</name>
<keyword evidence="1" id="KW-1133">Transmembrane helix</keyword>
<evidence type="ECO:0000313" key="2">
    <source>
        <dbReference type="EMBL" id="CAB4656638.1"/>
    </source>
</evidence>
<keyword evidence="1" id="KW-0812">Transmembrane</keyword>
<feature type="transmembrane region" description="Helical" evidence="1">
    <location>
        <begin position="58"/>
        <end position="76"/>
    </location>
</feature>
<sequence>MPWCEPCARYFAPSAMSSEGECPQCGRTLDSSQLATRVSADSLDLKKMAGMEDEKLPWHFKLLVFLLVAYLGWRVVDLFM</sequence>
<protein>
    <submittedName>
        <fullName evidence="2">Unannotated protein</fullName>
    </submittedName>
</protein>
<gene>
    <name evidence="2" type="ORF">UFOPK2169_01117</name>
</gene>
<accession>A0A6J6L657</accession>
<evidence type="ECO:0000256" key="1">
    <source>
        <dbReference type="SAM" id="Phobius"/>
    </source>
</evidence>
<keyword evidence="1" id="KW-0472">Membrane</keyword>
<organism evidence="2">
    <name type="scientific">freshwater metagenome</name>
    <dbReference type="NCBI Taxonomy" id="449393"/>
    <lineage>
        <taxon>unclassified sequences</taxon>
        <taxon>metagenomes</taxon>
        <taxon>ecological metagenomes</taxon>
    </lineage>
</organism>
<proteinExistence type="predicted"/>
<dbReference type="EMBL" id="CAEZWE010000045">
    <property type="protein sequence ID" value="CAB4656638.1"/>
    <property type="molecule type" value="Genomic_DNA"/>
</dbReference>
<dbReference type="AlphaFoldDB" id="A0A6J6L657"/>